<dbReference type="InterPro" id="IPR000477">
    <property type="entry name" value="RT_dom"/>
</dbReference>
<evidence type="ECO:0000259" key="2">
    <source>
        <dbReference type="PROSITE" id="PS50878"/>
    </source>
</evidence>
<dbReference type="Gene3D" id="3.30.70.270">
    <property type="match status" value="1"/>
</dbReference>
<dbReference type="PROSITE" id="PS50878">
    <property type="entry name" value="RT_POL"/>
    <property type="match status" value="1"/>
</dbReference>
<reference evidence="3" key="2">
    <citation type="submission" date="2022-01" db="EMBL/GenBank/DDBJ databases">
        <authorList>
            <person name="Yamashiro T."/>
            <person name="Shiraishi A."/>
            <person name="Satake H."/>
            <person name="Nakayama K."/>
        </authorList>
    </citation>
    <scope>NUCLEOTIDE SEQUENCE</scope>
</reference>
<comment type="caution">
    <text evidence="3">The sequence shown here is derived from an EMBL/GenBank/DDBJ whole genome shotgun (WGS) entry which is preliminary data.</text>
</comment>
<dbReference type="Proteomes" id="UP001151760">
    <property type="component" value="Unassembled WGS sequence"/>
</dbReference>
<gene>
    <name evidence="3" type="ORF">Tco_1124129</name>
</gene>
<feature type="domain" description="Reverse transcriptase" evidence="2">
    <location>
        <begin position="1"/>
        <end position="83"/>
    </location>
</feature>
<dbReference type="PANTHER" id="PTHR37984:SF5">
    <property type="entry name" value="PROTEIN NYNRIN-LIKE"/>
    <property type="match status" value="1"/>
</dbReference>
<dbReference type="EMBL" id="BQNB010021564">
    <property type="protein sequence ID" value="GJU07699.1"/>
    <property type="molecule type" value="Genomic_DNA"/>
</dbReference>
<dbReference type="Pfam" id="PF00078">
    <property type="entry name" value="RVT_1"/>
    <property type="match status" value="1"/>
</dbReference>
<feature type="region of interest" description="Disordered" evidence="1">
    <location>
        <begin position="109"/>
        <end position="154"/>
    </location>
</feature>
<dbReference type="GO" id="GO:0003964">
    <property type="term" value="F:RNA-directed DNA polymerase activity"/>
    <property type="evidence" value="ECO:0007669"/>
    <property type="project" value="UniProtKB-KW"/>
</dbReference>
<evidence type="ECO:0000256" key="1">
    <source>
        <dbReference type="SAM" id="MobiDB-lite"/>
    </source>
</evidence>
<keyword evidence="3" id="KW-0548">Nucleotidyltransferase</keyword>
<sequence length="185" mass="20891">MGSALPRLALKPSHGEEARWQLEDISWNLEVYVDDLVIKSYTEHEILRDIEETFHNLRRINMKLNPKKCTFSAEEGAFLGHMVSMQGIKACPEKVEAVMKLQSPQTLKEASGKGVPKHEEVYSGTANGNRTKTQRRANNVSLRGQGSSKRNPIGEKGLVVHLKTLQAQAQESIHFGRRIQEKKDF</sequence>
<reference evidence="3" key="1">
    <citation type="journal article" date="2022" name="Int. J. Mol. Sci.">
        <title>Draft Genome of Tanacetum Coccineum: Genomic Comparison of Closely Related Tanacetum-Family Plants.</title>
        <authorList>
            <person name="Yamashiro T."/>
            <person name="Shiraishi A."/>
            <person name="Nakayama K."/>
            <person name="Satake H."/>
        </authorList>
    </citation>
    <scope>NUCLEOTIDE SEQUENCE</scope>
</reference>
<dbReference type="PANTHER" id="PTHR37984">
    <property type="entry name" value="PROTEIN CBG26694"/>
    <property type="match status" value="1"/>
</dbReference>
<dbReference type="InterPro" id="IPR043502">
    <property type="entry name" value="DNA/RNA_pol_sf"/>
</dbReference>
<evidence type="ECO:0000313" key="3">
    <source>
        <dbReference type="EMBL" id="GJU07699.1"/>
    </source>
</evidence>
<keyword evidence="4" id="KW-1185">Reference proteome</keyword>
<protein>
    <submittedName>
        <fullName evidence="3">Reverse transcriptase domain-containing protein</fullName>
    </submittedName>
</protein>
<organism evidence="3 4">
    <name type="scientific">Tanacetum coccineum</name>
    <dbReference type="NCBI Taxonomy" id="301880"/>
    <lineage>
        <taxon>Eukaryota</taxon>
        <taxon>Viridiplantae</taxon>
        <taxon>Streptophyta</taxon>
        <taxon>Embryophyta</taxon>
        <taxon>Tracheophyta</taxon>
        <taxon>Spermatophyta</taxon>
        <taxon>Magnoliopsida</taxon>
        <taxon>eudicotyledons</taxon>
        <taxon>Gunneridae</taxon>
        <taxon>Pentapetalae</taxon>
        <taxon>asterids</taxon>
        <taxon>campanulids</taxon>
        <taxon>Asterales</taxon>
        <taxon>Asteraceae</taxon>
        <taxon>Asteroideae</taxon>
        <taxon>Anthemideae</taxon>
        <taxon>Anthemidinae</taxon>
        <taxon>Tanacetum</taxon>
    </lineage>
</organism>
<evidence type="ECO:0000313" key="4">
    <source>
        <dbReference type="Proteomes" id="UP001151760"/>
    </source>
</evidence>
<accession>A0ABQ5J5K3</accession>
<proteinExistence type="predicted"/>
<dbReference type="InterPro" id="IPR043128">
    <property type="entry name" value="Rev_trsase/Diguanyl_cyclase"/>
</dbReference>
<keyword evidence="3" id="KW-0808">Transferase</keyword>
<dbReference type="SUPFAM" id="SSF56672">
    <property type="entry name" value="DNA/RNA polymerases"/>
    <property type="match status" value="1"/>
</dbReference>
<dbReference type="InterPro" id="IPR050951">
    <property type="entry name" value="Retrovirus_Pol_polyprotein"/>
</dbReference>
<feature type="compositionally biased region" description="Polar residues" evidence="1">
    <location>
        <begin position="124"/>
        <end position="150"/>
    </location>
</feature>
<name>A0ABQ5J5K3_9ASTR</name>
<keyword evidence="3" id="KW-0695">RNA-directed DNA polymerase</keyword>